<feature type="binding site" evidence="3">
    <location>
        <position position="188"/>
    </location>
    <ligand>
        <name>Mg(2+)</name>
        <dbReference type="ChEBI" id="CHEBI:18420"/>
    </ligand>
</feature>
<evidence type="ECO:0000256" key="5">
    <source>
        <dbReference type="SAM" id="SignalP"/>
    </source>
</evidence>
<comment type="cofactor">
    <cofactor evidence="3">
        <name>Zn(2+)</name>
        <dbReference type="ChEBI" id="CHEBI:29105"/>
    </cofactor>
    <text evidence="3">Binds 2 Zn(2+) ions.</text>
</comment>
<keyword evidence="3" id="KW-0460">Magnesium</keyword>
<feature type="binding site" evidence="3">
    <location>
        <position position="297"/>
    </location>
    <ligand>
        <name>Mg(2+)</name>
        <dbReference type="ChEBI" id="CHEBI:18420"/>
    </ligand>
</feature>
<dbReference type="PRINTS" id="PR00113">
    <property type="entry name" value="ALKPHPHTASE"/>
</dbReference>
<dbReference type="EMBL" id="CAJVPA010000223">
    <property type="protein sequence ID" value="CAG8413478.1"/>
    <property type="molecule type" value="Genomic_DNA"/>
</dbReference>
<dbReference type="Proteomes" id="UP001152646">
    <property type="component" value="Unassembled WGS sequence"/>
</dbReference>
<keyword evidence="3" id="KW-0479">Metal-binding</keyword>
<accession>A0A9W4JQ77</accession>
<dbReference type="PANTHER" id="PTHR11596">
    <property type="entry name" value="ALKALINE PHOSPHATASE"/>
    <property type="match status" value="1"/>
</dbReference>
<dbReference type="GO" id="GO:0046872">
    <property type="term" value="F:metal ion binding"/>
    <property type="evidence" value="ECO:0007669"/>
    <property type="project" value="UniProtKB-KW"/>
</dbReference>
<feature type="binding site" evidence="3">
    <location>
        <position position="458"/>
    </location>
    <ligand>
        <name>Zn(2+)</name>
        <dbReference type="ChEBI" id="CHEBI:29105"/>
        <label>2</label>
    </ligand>
</feature>
<evidence type="ECO:0000256" key="3">
    <source>
        <dbReference type="PIRSR" id="PIRSR601952-2"/>
    </source>
</evidence>
<dbReference type="Gene3D" id="3.40.720.10">
    <property type="entry name" value="Alkaline Phosphatase, subunit A"/>
    <property type="match status" value="1"/>
</dbReference>
<feature type="signal peptide" evidence="5">
    <location>
        <begin position="1"/>
        <end position="17"/>
    </location>
</feature>
<name>A0A9W4JQ77_9EURO</name>
<feature type="binding site" evidence="3">
    <location>
        <position position="454"/>
    </location>
    <ligand>
        <name>Zn(2+)</name>
        <dbReference type="ChEBI" id="CHEBI:29105"/>
        <label>2</label>
    </ligand>
</feature>
<feature type="chain" id="PRO_5040875791" description="alkaline phosphatase" evidence="5">
    <location>
        <begin position="18"/>
        <end position="669"/>
    </location>
</feature>
<dbReference type="PANTHER" id="PTHR11596:SF72">
    <property type="entry name" value="ALKALINE PHOSPHATASE"/>
    <property type="match status" value="1"/>
</dbReference>
<protein>
    <recommendedName>
        <fullName evidence="1">alkaline phosphatase</fullName>
        <ecNumber evidence="1">3.1.3.1</ecNumber>
    </recommendedName>
</protein>
<dbReference type="AlphaFoldDB" id="A0A9W4JQ77"/>
<feature type="binding site" evidence="3">
    <location>
        <position position="449"/>
    </location>
    <ligand>
        <name>Mg(2+)</name>
        <dbReference type="ChEBI" id="CHEBI:18420"/>
    </ligand>
</feature>
<reference evidence="6" key="1">
    <citation type="submission" date="2021-07" db="EMBL/GenBank/DDBJ databases">
        <authorList>
            <person name="Branca A.L. A."/>
        </authorList>
    </citation>
    <scope>NUCLEOTIDE SEQUENCE</scope>
</reference>
<evidence type="ECO:0000256" key="1">
    <source>
        <dbReference type="ARBA" id="ARBA00012647"/>
    </source>
</evidence>
<dbReference type="CDD" id="cd16012">
    <property type="entry name" value="ALP"/>
    <property type="match status" value="1"/>
</dbReference>
<evidence type="ECO:0000313" key="7">
    <source>
        <dbReference type="Proteomes" id="UP001152646"/>
    </source>
</evidence>
<feature type="binding site" evidence="3">
    <location>
        <position position="626"/>
    </location>
    <ligand>
        <name>Zn(2+)</name>
        <dbReference type="ChEBI" id="CHEBI:29105"/>
        <label>2</label>
    </ligand>
</feature>
<dbReference type="Pfam" id="PF00245">
    <property type="entry name" value="Alk_phosphatase"/>
    <property type="match status" value="1"/>
</dbReference>
<evidence type="ECO:0000313" key="6">
    <source>
        <dbReference type="EMBL" id="CAG8413478.1"/>
    </source>
</evidence>
<sequence>MRSSIPVIACLVSSTLAQTFQRLGGCPDLGCVFPPDQADFLAGQYFDIRLEVHSPVNGSEARTGEPDQDFKFTINKKDGTPVPATKYFEIDEPELESWNFTWYEGKDPQPKHGPGTKLIETDLFAQDADKPSLVNVTSKIYRRVALYEPGEYEATLSYYGDEKTMANWHVRDLSTKRRAKNVVMFIGDGMTTNMITAARLIAHKSINGKYMTKMALDKFPILGHQMTHSMDSFITDSANSATALYTGHKTTVNALNVYVDSSSDPFDDPKFETISEIFRRRNPDGGVGIVSTAFLADATPAGLAAHTSDRGEYDHVISAYYEGLTKYEWTNWDGPDVLLGAGAEDFLQSEETRDYYNLFAEKGYNLAWNNTALHDAPTDEKLLGVFQKSNLATWLDRNVYQANLLNQSNYPDGSGRDAEDLPGLKDMTLKAIDVLHNRHGDDGWFLMSEAASIDKQMHSLDYDRSLGELLELDDTVRATIEKLKELGELEDTLIVVTADHGHGFDVTGSVDTEYMDAQDDDRSKRNAVGYYENSGLSQYTVAGPNSLRYSEGVHFPSRWDPRYTLHSGVAAFPDHRENYQVHSEGPRTPAATTNDKKNGYYASYKDAVTGFVVNGTLPLDAGQGVHSLTDVPVFAQGPCQELFGGVYNSIDIFFNIAECLGLSEIKDKH</sequence>
<feature type="binding site" evidence="3">
    <location>
        <position position="500"/>
    </location>
    <ligand>
        <name>Zn(2+)</name>
        <dbReference type="ChEBI" id="CHEBI:29105"/>
        <label>2</label>
    </ligand>
</feature>
<dbReference type="SUPFAM" id="SSF53649">
    <property type="entry name" value="Alkaline phosphatase-like"/>
    <property type="match status" value="1"/>
</dbReference>
<dbReference type="EC" id="3.1.3.1" evidence="1"/>
<gene>
    <name evidence="6" type="ORF">PSALAMII_LOCUS9432</name>
</gene>
<feature type="active site" description="Phosphoserine intermediate" evidence="2">
    <location>
        <position position="237"/>
    </location>
</feature>
<dbReference type="OrthoDB" id="5818554at2759"/>
<feature type="binding site" evidence="3">
    <location>
        <position position="299"/>
    </location>
    <ligand>
        <name>Mg(2+)</name>
        <dbReference type="ChEBI" id="CHEBI:18420"/>
    </ligand>
</feature>
<feature type="binding site" evidence="3">
    <location>
        <position position="499"/>
    </location>
    <ligand>
        <name>Zn(2+)</name>
        <dbReference type="ChEBI" id="CHEBI:29105"/>
        <label>2</label>
    </ligand>
</feature>
<organism evidence="6 7">
    <name type="scientific">Penicillium salamii</name>
    <dbReference type="NCBI Taxonomy" id="1612424"/>
    <lineage>
        <taxon>Eukaryota</taxon>
        <taxon>Fungi</taxon>
        <taxon>Dikarya</taxon>
        <taxon>Ascomycota</taxon>
        <taxon>Pezizomycotina</taxon>
        <taxon>Eurotiomycetes</taxon>
        <taxon>Eurotiomycetidae</taxon>
        <taxon>Eurotiales</taxon>
        <taxon>Aspergillaceae</taxon>
        <taxon>Penicillium</taxon>
    </lineage>
</organism>
<dbReference type="InterPro" id="IPR001952">
    <property type="entry name" value="Alkaline_phosphatase"/>
</dbReference>
<evidence type="ECO:0000256" key="4">
    <source>
        <dbReference type="RuleBase" id="RU003946"/>
    </source>
</evidence>
<comment type="caution">
    <text evidence="6">The sequence shown here is derived from an EMBL/GenBank/DDBJ whole genome shotgun (WGS) entry which is preliminary data.</text>
</comment>
<dbReference type="GO" id="GO:0004035">
    <property type="term" value="F:alkaline phosphatase activity"/>
    <property type="evidence" value="ECO:0007669"/>
    <property type="project" value="UniProtKB-EC"/>
</dbReference>
<proteinExistence type="inferred from homology"/>
<comment type="similarity">
    <text evidence="4">Belongs to the alkaline phosphatase family.</text>
</comment>
<keyword evidence="3" id="KW-0862">Zinc</keyword>
<feature type="binding site" evidence="3">
    <location>
        <position position="188"/>
    </location>
    <ligand>
        <name>Zn(2+)</name>
        <dbReference type="ChEBI" id="CHEBI:29105"/>
        <label>2</label>
    </ligand>
</feature>
<keyword evidence="5" id="KW-0732">Signal</keyword>
<evidence type="ECO:0000256" key="2">
    <source>
        <dbReference type="PIRSR" id="PIRSR601952-1"/>
    </source>
</evidence>
<dbReference type="InterPro" id="IPR017850">
    <property type="entry name" value="Alkaline_phosphatase_core_sf"/>
</dbReference>
<dbReference type="SMART" id="SM00098">
    <property type="entry name" value="alkPPc"/>
    <property type="match status" value="1"/>
</dbReference>
<comment type="cofactor">
    <cofactor evidence="3">
        <name>Mg(2+)</name>
        <dbReference type="ChEBI" id="CHEBI:18420"/>
    </cofactor>
    <text evidence="3">Binds 1 Mg(2+) ion.</text>
</comment>